<sequence>MLVVLLCCSHFLTVSAFVKLVAYGSNVDFRSKVKNINVSHTFHRRDSIKEQTLDLQLDITTPLREIKLHFSYHPIPDNSTARTTLFKRMVDVCFYIQHPNSDRLLKIVYDYVRERTNLPQRCPIPAGSYYIREVRPPDVPVPAFIPESEFLMELIYRNEVRREIMLEFRFYGKLVRVLGMF</sequence>
<reference evidence="3" key="1">
    <citation type="submission" date="2013-03" db="EMBL/GenBank/DDBJ databases">
        <title>The Genome Sequence of Anopheles christyi ACHKN1017.</title>
        <authorList>
            <consortium name="The Broad Institute Genomics Platform"/>
            <person name="Neafsey D.E."/>
            <person name="Besansky N."/>
            <person name="Walker B."/>
            <person name="Young S.K."/>
            <person name="Zeng Q."/>
            <person name="Gargeya S."/>
            <person name="Fitzgerald M."/>
            <person name="Haas B."/>
            <person name="Abouelleil A."/>
            <person name="Allen A.W."/>
            <person name="Alvarado L."/>
            <person name="Arachchi H.M."/>
            <person name="Berlin A.M."/>
            <person name="Chapman S.B."/>
            <person name="Gainer-Dewar J."/>
            <person name="Goldberg J."/>
            <person name="Griggs A."/>
            <person name="Gujja S."/>
            <person name="Hansen M."/>
            <person name="Howarth C."/>
            <person name="Imamovic A."/>
            <person name="Ireland A."/>
            <person name="Larimer J."/>
            <person name="McCowan C."/>
            <person name="Murphy C."/>
            <person name="Pearson M."/>
            <person name="Poon T.W."/>
            <person name="Priest M."/>
            <person name="Roberts A."/>
            <person name="Saif S."/>
            <person name="Shea T."/>
            <person name="Sisk P."/>
            <person name="Sykes S."/>
            <person name="Wortman J."/>
            <person name="Nusbaum C."/>
            <person name="Birren B."/>
        </authorList>
    </citation>
    <scope>NUCLEOTIDE SEQUENCE [LARGE SCALE GENOMIC DNA]</scope>
    <source>
        <strain evidence="3">ACHKN1017</strain>
    </source>
</reference>
<evidence type="ECO:0000256" key="1">
    <source>
        <dbReference type="SAM" id="SignalP"/>
    </source>
</evidence>
<dbReference type="PANTHER" id="PTHR20898">
    <property type="entry name" value="DAEDALUS ON 3-RELATED-RELATED"/>
    <property type="match status" value="1"/>
</dbReference>
<evidence type="ECO:0000313" key="2">
    <source>
        <dbReference type="EnsemblMetazoa" id="ACHR015066-PA"/>
    </source>
</evidence>
<protein>
    <submittedName>
        <fullName evidence="2">Uncharacterized protein</fullName>
    </submittedName>
</protein>
<proteinExistence type="predicted"/>
<dbReference type="InterPro" id="IPR010512">
    <property type="entry name" value="DUF1091"/>
</dbReference>
<evidence type="ECO:0000313" key="3">
    <source>
        <dbReference type="Proteomes" id="UP000075881"/>
    </source>
</evidence>
<feature type="signal peptide" evidence="1">
    <location>
        <begin position="1"/>
        <end position="16"/>
    </location>
</feature>
<dbReference type="EnsemblMetazoa" id="ACHR015066-RA">
    <property type="protein sequence ID" value="ACHR015066-PA"/>
    <property type="gene ID" value="ACHR015066"/>
</dbReference>
<dbReference type="Proteomes" id="UP000075881">
    <property type="component" value="Unassembled WGS sequence"/>
</dbReference>
<name>A0A3F2YTX3_9DIPT</name>
<accession>A0A3F2YTX3</accession>
<dbReference type="VEuPathDB" id="VectorBase:ACHR015066"/>
<dbReference type="PANTHER" id="PTHR20898:SF1">
    <property type="entry name" value="MD-2-RELATED LIPID-RECOGNITION DOMAIN-CONTAINING PROTEIN"/>
    <property type="match status" value="1"/>
</dbReference>
<dbReference type="AlphaFoldDB" id="A0A3F2YTX3"/>
<dbReference type="Pfam" id="PF06477">
    <property type="entry name" value="DUF1091"/>
    <property type="match status" value="1"/>
</dbReference>
<organism evidence="2 3">
    <name type="scientific">Anopheles christyi</name>
    <dbReference type="NCBI Taxonomy" id="43041"/>
    <lineage>
        <taxon>Eukaryota</taxon>
        <taxon>Metazoa</taxon>
        <taxon>Ecdysozoa</taxon>
        <taxon>Arthropoda</taxon>
        <taxon>Hexapoda</taxon>
        <taxon>Insecta</taxon>
        <taxon>Pterygota</taxon>
        <taxon>Neoptera</taxon>
        <taxon>Endopterygota</taxon>
        <taxon>Diptera</taxon>
        <taxon>Nematocera</taxon>
        <taxon>Culicoidea</taxon>
        <taxon>Culicidae</taxon>
        <taxon>Anophelinae</taxon>
        <taxon>Anopheles</taxon>
    </lineage>
</organism>
<dbReference type="SMART" id="SM00697">
    <property type="entry name" value="DM8"/>
    <property type="match status" value="1"/>
</dbReference>
<reference evidence="2" key="2">
    <citation type="submission" date="2020-05" db="UniProtKB">
        <authorList>
            <consortium name="EnsemblMetazoa"/>
        </authorList>
    </citation>
    <scope>IDENTIFICATION</scope>
    <source>
        <strain evidence="2">ACHKN1017</strain>
    </source>
</reference>
<keyword evidence="3" id="KW-1185">Reference proteome</keyword>
<keyword evidence="1" id="KW-0732">Signal</keyword>
<feature type="chain" id="PRO_5017709039" evidence="1">
    <location>
        <begin position="17"/>
        <end position="181"/>
    </location>
</feature>